<reference evidence="2 3" key="1">
    <citation type="journal article" date="2019" name="J. Hered.">
        <title>An Improved Genome Assembly for Drosophila navojoa, the Basal Species in the mojavensis Cluster.</title>
        <authorList>
            <person name="Vanderlinde T."/>
            <person name="Dupim E.G."/>
            <person name="Nazario-Yepiz N.O."/>
            <person name="Carvalho A.B."/>
        </authorList>
    </citation>
    <scope>NUCLEOTIDE SEQUENCE [LARGE SCALE GENOMIC DNA]</scope>
    <source>
        <strain evidence="2">Navoj_Jal97</strain>
        <tissue evidence="2">Whole organism</tissue>
    </source>
</reference>
<feature type="region of interest" description="Disordered" evidence="1">
    <location>
        <begin position="1"/>
        <end position="34"/>
    </location>
</feature>
<feature type="compositionally biased region" description="Basic and acidic residues" evidence="1">
    <location>
        <begin position="84"/>
        <end position="98"/>
    </location>
</feature>
<feature type="compositionally biased region" description="Basic and acidic residues" evidence="1">
    <location>
        <begin position="165"/>
        <end position="179"/>
    </location>
</feature>
<protein>
    <submittedName>
        <fullName evidence="2">Uncharacterized protein</fullName>
    </submittedName>
</protein>
<comment type="caution">
    <text evidence="2">The sequence shown here is derived from an EMBL/GenBank/DDBJ whole genome shotgun (WGS) entry which is preliminary data.</text>
</comment>
<evidence type="ECO:0000313" key="3">
    <source>
        <dbReference type="Proteomes" id="UP000295192"/>
    </source>
</evidence>
<sequence length="256" mass="28674">MSNDKNNEYNATLKPLKSGDFLDGPNDPDFNDYGFVSPETNDFYRKYMENASKAVPLPRTRRSAKSKTAQSKSAKKVKAPIVDKACEGSEDTQPKPEMQRSQTAAPIDSEALHQEANAERELQKPIDQIPDKLDKSEENTTKGTQDASAAFLKTDPVDNISKVAFEQKVKSPAQGRERDDDSDQDDSTDDSESQPDAPSNKRKYSECDMSDSDSSTDSDSDQEQQKEHISKKPGWKEDQKDVSLEPKLKKMKMNKN</sequence>
<proteinExistence type="predicted"/>
<feature type="region of interest" description="Disordered" evidence="1">
    <location>
        <begin position="51"/>
        <end position="256"/>
    </location>
</feature>
<dbReference type="OMA" id="RKYMENA"/>
<gene>
    <name evidence="2" type="ORF">AWZ03_007225</name>
</gene>
<feature type="compositionally biased region" description="Acidic residues" evidence="1">
    <location>
        <begin position="180"/>
        <end position="193"/>
    </location>
</feature>
<feature type="compositionally biased region" description="Basic and acidic residues" evidence="1">
    <location>
        <begin position="110"/>
        <end position="140"/>
    </location>
</feature>
<dbReference type="EMBL" id="LSRL02000060">
    <property type="protein sequence ID" value="TDG46336.1"/>
    <property type="molecule type" value="Genomic_DNA"/>
</dbReference>
<feature type="compositionally biased region" description="Acidic residues" evidence="1">
    <location>
        <begin position="208"/>
        <end position="222"/>
    </location>
</feature>
<organism evidence="2 3">
    <name type="scientific">Drosophila navojoa</name>
    <name type="common">Fruit fly</name>
    <dbReference type="NCBI Taxonomy" id="7232"/>
    <lineage>
        <taxon>Eukaryota</taxon>
        <taxon>Metazoa</taxon>
        <taxon>Ecdysozoa</taxon>
        <taxon>Arthropoda</taxon>
        <taxon>Hexapoda</taxon>
        <taxon>Insecta</taxon>
        <taxon>Pterygota</taxon>
        <taxon>Neoptera</taxon>
        <taxon>Endopterygota</taxon>
        <taxon>Diptera</taxon>
        <taxon>Brachycera</taxon>
        <taxon>Muscomorpha</taxon>
        <taxon>Ephydroidea</taxon>
        <taxon>Drosophilidae</taxon>
        <taxon>Drosophila</taxon>
    </lineage>
</organism>
<evidence type="ECO:0000256" key="1">
    <source>
        <dbReference type="SAM" id="MobiDB-lite"/>
    </source>
</evidence>
<accession>A0A484BBW9</accession>
<feature type="compositionally biased region" description="Polar residues" evidence="1">
    <location>
        <begin position="1"/>
        <end position="10"/>
    </location>
</feature>
<keyword evidence="3" id="KW-1185">Reference proteome</keyword>
<feature type="compositionally biased region" description="Basic and acidic residues" evidence="1">
    <location>
        <begin position="223"/>
        <end position="248"/>
    </location>
</feature>
<dbReference type="AlphaFoldDB" id="A0A484BBW9"/>
<dbReference type="Proteomes" id="UP000295192">
    <property type="component" value="Unassembled WGS sequence"/>
</dbReference>
<name>A0A484BBW9_DRONA</name>
<evidence type="ECO:0000313" key="2">
    <source>
        <dbReference type="EMBL" id="TDG46336.1"/>
    </source>
</evidence>